<reference evidence="1 2" key="1">
    <citation type="journal article" date="2013" name="Genome Biol.">
        <title>The genome sequence of the most widely cultivated cacao type and its use to identify candidate genes regulating pod color.</title>
        <authorList>
            <person name="Motamayor J.C."/>
            <person name="Mockaitis K."/>
            <person name="Schmutz J."/>
            <person name="Haiminen N."/>
            <person name="Iii D.L."/>
            <person name="Cornejo O."/>
            <person name="Findley S.D."/>
            <person name="Zheng P."/>
            <person name="Utro F."/>
            <person name="Royaert S."/>
            <person name="Saski C."/>
            <person name="Jenkins J."/>
            <person name="Podicheti R."/>
            <person name="Zhao M."/>
            <person name="Scheffler B.E."/>
            <person name="Stack J.C."/>
            <person name="Feltus F.A."/>
            <person name="Mustiga G.M."/>
            <person name="Amores F."/>
            <person name="Phillips W."/>
            <person name="Marelli J.P."/>
            <person name="May G.D."/>
            <person name="Shapiro H."/>
            <person name="Ma J."/>
            <person name="Bustamante C.D."/>
            <person name="Schnell R.J."/>
            <person name="Main D."/>
            <person name="Gilbert D."/>
            <person name="Parida L."/>
            <person name="Kuhn D.N."/>
        </authorList>
    </citation>
    <scope>NUCLEOTIDE SEQUENCE [LARGE SCALE GENOMIC DNA]</scope>
    <source>
        <strain evidence="2">cv. Matina 1-6</strain>
    </source>
</reference>
<dbReference type="AlphaFoldDB" id="A0A061GPH4"/>
<dbReference type="HOGENOM" id="CLU_2578716_0_0_1"/>
<sequence length="81" mass="9175">MSFAGLIRRFLFLEYDDGNALRATCIYQAGLKNRTRKKCEDPLLGFMSSCMHWVLEPCLRVTVASSCLRSPNSSVGNLDWL</sequence>
<gene>
    <name evidence="1" type="ORF">TCM_038369</name>
</gene>
<dbReference type="Gramene" id="EOY31431">
    <property type="protein sequence ID" value="EOY31431"/>
    <property type="gene ID" value="TCM_038369"/>
</dbReference>
<protein>
    <submittedName>
        <fullName evidence="1">Uncharacterized protein</fullName>
    </submittedName>
</protein>
<accession>A0A061GPH4</accession>
<dbReference type="Proteomes" id="UP000026915">
    <property type="component" value="Chromosome 9"/>
</dbReference>
<dbReference type="InParanoid" id="A0A061GPH4"/>
<dbReference type="EMBL" id="CM001887">
    <property type="protein sequence ID" value="EOY31431.1"/>
    <property type="molecule type" value="Genomic_DNA"/>
</dbReference>
<name>A0A061GPH4_THECC</name>
<evidence type="ECO:0000313" key="1">
    <source>
        <dbReference type="EMBL" id="EOY31431.1"/>
    </source>
</evidence>
<keyword evidence="2" id="KW-1185">Reference proteome</keyword>
<evidence type="ECO:0000313" key="2">
    <source>
        <dbReference type="Proteomes" id="UP000026915"/>
    </source>
</evidence>
<organism evidence="1 2">
    <name type="scientific">Theobroma cacao</name>
    <name type="common">Cacao</name>
    <name type="synonym">Cocoa</name>
    <dbReference type="NCBI Taxonomy" id="3641"/>
    <lineage>
        <taxon>Eukaryota</taxon>
        <taxon>Viridiplantae</taxon>
        <taxon>Streptophyta</taxon>
        <taxon>Embryophyta</taxon>
        <taxon>Tracheophyta</taxon>
        <taxon>Spermatophyta</taxon>
        <taxon>Magnoliopsida</taxon>
        <taxon>eudicotyledons</taxon>
        <taxon>Gunneridae</taxon>
        <taxon>Pentapetalae</taxon>
        <taxon>rosids</taxon>
        <taxon>malvids</taxon>
        <taxon>Malvales</taxon>
        <taxon>Malvaceae</taxon>
        <taxon>Byttnerioideae</taxon>
        <taxon>Theobroma</taxon>
    </lineage>
</organism>
<proteinExistence type="predicted"/>